<name>X1UCW2_9ZZZZ</name>
<feature type="compositionally biased region" description="Polar residues" evidence="1">
    <location>
        <begin position="46"/>
        <end position="56"/>
    </location>
</feature>
<proteinExistence type="predicted"/>
<feature type="region of interest" description="Disordered" evidence="1">
    <location>
        <begin position="37"/>
        <end position="57"/>
    </location>
</feature>
<comment type="caution">
    <text evidence="2">The sequence shown here is derived from an EMBL/GenBank/DDBJ whole genome shotgun (WGS) entry which is preliminary data.</text>
</comment>
<sequence length="106" mass="11005">HGVDTLANLNAKVSDADLANEAEVIKKDGSVAFTGDQSMGGKKLTNLPTPTSGSEPSTKDFVEGLLQGLDWQNSVLDELADPPGSPTTAPASCTAGNFNYSSLDFF</sequence>
<feature type="non-terminal residue" evidence="2">
    <location>
        <position position="1"/>
    </location>
</feature>
<evidence type="ECO:0000313" key="2">
    <source>
        <dbReference type="EMBL" id="GAJ01407.1"/>
    </source>
</evidence>
<protein>
    <submittedName>
        <fullName evidence="2">Uncharacterized protein</fullName>
    </submittedName>
</protein>
<reference evidence="2" key="1">
    <citation type="journal article" date="2014" name="Front. Microbiol.">
        <title>High frequency of phylogenetically diverse reductive dehalogenase-homologous genes in deep subseafloor sedimentary metagenomes.</title>
        <authorList>
            <person name="Kawai M."/>
            <person name="Futagami T."/>
            <person name="Toyoda A."/>
            <person name="Takaki Y."/>
            <person name="Nishi S."/>
            <person name="Hori S."/>
            <person name="Arai W."/>
            <person name="Tsubouchi T."/>
            <person name="Morono Y."/>
            <person name="Uchiyama I."/>
            <person name="Ito T."/>
            <person name="Fujiyama A."/>
            <person name="Inagaki F."/>
            <person name="Takami H."/>
        </authorList>
    </citation>
    <scope>NUCLEOTIDE SEQUENCE</scope>
    <source>
        <strain evidence="2">Expedition CK06-06</strain>
    </source>
</reference>
<evidence type="ECO:0000256" key="1">
    <source>
        <dbReference type="SAM" id="MobiDB-lite"/>
    </source>
</evidence>
<dbReference type="AlphaFoldDB" id="X1UCW2"/>
<gene>
    <name evidence="2" type="ORF">S12H4_31948</name>
</gene>
<dbReference type="EMBL" id="BARW01018693">
    <property type="protein sequence ID" value="GAJ01407.1"/>
    <property type="molecule type" value="Genomic_DNA"/>
</dbReference>
<organism evidence="2">
    <name type="scientific">marine sediment metagenome</name>
    <dbReference type="NCBI Taxonomy" id="412755"/>
    <lineage>
        <taxon>unclassified sequences</taxon>
        <taxon>metagenomes</taxon>
        <taxon>ecological metagenomes</taxon>
    </lineage>
</organism>
<accession>X1UCW2</accession>